<dbReference type="EMBL" id="AP014946">
    <property type="protein sequence ID" value="BAT58490.1"/>
    <property type="molecule type" value="Genomic_DNA"/>
</dbReference>
<dbReference type="AlphaFoldDB" id="A0A0S3PRC1"/>
<accession>A0A0S3PRC1</accession>
<protein>
    <submittedName>
        <fullName evidence="2">Uncharacterized protein</fullName>
    </submittedName>
</protein>
<sequence>MRFRRLSIAAVLIAATGSAALAQEPPPGTQRLERREVCTGELVSGNDPDGSWIGARCLLPAGSNVEKAVQRACKPKAVCRVDAVVRAEPGRVVVHRVIKVEQVQAPASEAAIPTEPHGRRLGKLIDGVYAPAQSGCNSRHRPADRVSILLDVAEPTVQFLAQFCAVMVAKGSDPTEKTLRSTLEVRCGPEASEEQMRKGKTGRKTDIVLSRSEGQQLAIDGVPYMACPITQQSTPEWWIKRHPVHQGKIPQ</sequence>
<gene>
    <name evidence="2" type="ORF">GJW-30_1_01016</name>
</gene>
<feature type="chain" id="PRO_5006615627" evidence="1">
    <location>
        <begin position="23"/>
        <end position="251"/>
    </location>
</feature>
<dbReference type="KEGG" id="vgo:GJW-30_1_01016"/>
<name>A0A0S3PRC1_9BRAD</name>
<evidence type="ECO:0000313" key="2">
    <source>
        <dbReference type="EMBL" id="BAT58490.1"/>
    </source>
</evidence>
<evidence type="ECO:0000256" key="1">
    <source>
        <dbReference type="SAM" id="SignalP"/>
    </source>
</evidence>
<feature type="signal peptide" evidence="1">
    <location>
        <begin position="1"/>
        <end position="22"/>
    </location>
</feature>
<keyword evidence="3" id="KW-1185">Reference proteome</keyword>
<keyword evidence="1" id="KW-0732">Signal</keyword>
<organism evidence="2 3">
    <name type="scientific">Variibacter gotjawalensis</name>
    <dbReference type="NCBI Taxonomy" id="1333996"/>
    <lineage>
        <taxon>Bacteria</taxon>
        <taxon>Pseudomonadati</taxon>
        <taxon>Pseudomonadota</taxon>
        <taxon>Alphaproteobacteria</taxon>
        <taxon>Hyphomicrobiales</taxon>
        <taxon>Nitrobacteraceae</taxon>
        <taxon>Variibacter</taxon>
    </lineage>
</organism>
<evidence type="ECO:0000313" key="3">
    <source>
        <dbReference type="Proteomes" id="UP000236884"/>
    </source>
</evidence>
<dbReference type="Proteomes" id="UP000236884">
    <property type="component" value="Chromosome"/>
</dbReference>
<dbReference type="RefSeq" id="WP_130364757.1">
    <property type="nucleotide sequence ID" value="NZ_AP014946.1"/>
</dbReference>
<proteinExistence type="predicted"/>
<reference evidence="2 3" key="1">
    <citation type="submission" date="2015-08" db="EMBL/GenBank/DDBJ databases">
        <title>Investigation of the bacterial diversity of lava forest soil.</title>
        <authorList>
            <person name="Lee J.S."/>
        </authorList>
    </citation>
    <scope>NUCLEOTIDE SEQUENCE [LARGE SCALE GENOMIC DNA]</scope>
    <source>
        <strain evidence="2 3">GJW-30</strain>
    </source>
</reference>